<dbReference type="EMBL" id="CP036150">
    <property type="protein sequence ID" value="QEN09515.1"/>
    <property type="molecule type" value="Genomic_DNA"/>
</dbReference>
<comment type="similarity">
    <text evidence="2">Belongs to the bacterial solute-binding protein 2 family.</text>
</comment>
<sequence>MNKRLTAIGVLLLTVFMGTQLFAEGKKDVTAEKQGYLVIFSQANNAEPYRASQNDSFKELWAEYSDVTFEIMDAQQDNSRQISQIETSIIKNPDLLIVAPNERGPLSEVMGKAKNAGIPVVCLERDIVDAENYTTWIMSDNYSIGKLAGEYMVDLLIEKNGEPKGTIVDLRGSLGVEGEQKRFKGAWDVFDQYPGITQEAEAVCNWLQSEGRIRMTEILRAHNNIDIVYGHNDPMAVGGYLAAKDLGLEDDIIFIGVDGLLGEAGGIKKVIDGVLDATFTYPLCTEKAVEIGNKIMRDPAFTPEKVYEVASAMVTPENAQSLYK</sequence>
<name>A0A5C1QN36_9SPIO</name>
<dbReference type="RefSeq" id="WP_149487589.1">
    <property type="nucleotide sequence ID" value="NZ_CP036150.1"/>
</dbReference>
<dbReference type="SUPFAM" id="SSF53822">
    <property type="entry name" value="Periplasmic binding protein-like I"/>
    <property type="match status" value="1"/>
</dbReference>
<dbReference type="KEGG" id="ock:EXM22_16565"/>
<dbReference type="PANTHER" id="PTHR46847:SF3">
    <property type="entry name" value="GALACTOFURANOSE-BINDING PROTEIN YTFQ"/>
    <property type="match status" value="1"/>
</dbReference>
<proteinExistence type="inferred from homology"/>
<organism evidence="5 6">
    <name type="scientific">Oceanispirochaeta crateris</name>
    <dbReference type="NCBI Taxonomy" id="2518645"/>
    <lineage>
        <taxon>Bacteria</taxon>
        <taxon>Pseudomonadati</taxon>
        <taxon>Spirochaetota</taxon>
        <taxon>Spirochaetia</taxon>
        <taxon>Spirochaetales</taxon>
        <taxon>Spirochaetaceae</taxon>
        <taxon>Oceanispirochaeta</taxon>
    </lineage>
</organism>
<comment type="subcellular location">
    <subcellularLocation>
        <location evidence="1">Cell envelope</location>
    </subcellularLocation>
</comment>
<feature type="domain" description="Periplasmic binding protein" evidence="4">
    <location>
        <begin position="40"/>
        <end position="268"/>
    </location>
</feature>
<reference evidence="5 6" key="1">
    <citation type="submission" date="2019-02" db="EMBL/GenBank/DDBJ databases">
        <title>Complete Genome Sequence and Methylome Analysis of free living Spirochaetas.</title>
        <authorList>
            <person name="Fomenkov A."/>
            <person name="Dubinina G."/>
            <person name="Leshcheva N."/>
            <person name="Mikheeva N."/>
            <person name="Grabovich M."/>
            <person name="Vincze T."/>
            <person name="Roberts R.J."/>
        </authorList>
    </citation>
    <scope>NUCLEOTIDE SEQUENCE [LARGE SCALE GENOMIC DNA]</scope>
    <source>
        <strain evidence="5 6">K2</strain>
    </source>
</reference>
<keyword evidence="6" id="KW-1185">Reference proteome</keyword>
<evidence type="ECO:0000313" key="6">
    <source>
        <dbReference type="Proteomes" id="UP000324209"/>
    </source>
</evidence>
<dbReference type="CDD" id="cd06308">
    <property type="entry name" value="PBP1_sensor_kinase-like"/>
    <property type="match status" value="1"/>
</dbReference>
<evidence type="ECO:0000313" key="5">
    <source>
        <dbReference type="EMBL" id="QEN09515.1"/>
    </source>
</evidence>
<dbReference type="PANTHER" id="PTHR46847">
    <property type="entry name" value="D-ALLOSE-BINDING PERIPLASMIC PROTEIN-RELATED"/>
    <property type="match status" value="1"/>
</dbReference>
<dbReference type="GO" id="GO:0030313">
    <property type="term" value="C:cell envelope"/>
    <property type="evidence" value="ECO:0007669"/>
    <property type="project" value="UniProtKB-SubCell"/>
</dbReference>
<dbReference type="InterPro" id="IPR028082">
    <property type="entry name" value="Peripla_BP_I"/>
</dbReference>
<dbReference type="Proteomes" id="UP000324209">
    <property type="component" value="Chromosome"/>
</dbReference>
<keyword evidence="3" id="KW-0732">Signal</keyword>
<dbReference type="GO" id="GO:0030246">
    <property type="term" value="F:carbohydrate binding"/>
    <property type="evidence" value="ECO:0007669"/>
    <property type="project" value="UniProtKB-ARBA"/>
</dbReference>
<evidence type="ECO:0000256" key="3">
    <source>
        <dbReference type="ARBA" id="ARBA00022729"/>
    </source>
</evidence>
<dbReference type="InterPro" id="IPR025997">
    <property type="entry name" value="SBP_2_dom"/>
</dbReference>
<accession>A0A5C1QN36</accession>
<evidence type="ECO:0000259" key="4">
    <source>
        <dbReference type="Pfam" id="PF13407"/>
    </source>
</evidence>
<dbReference type="AlphaFoldDB" id="A0A5C1QN36"/>
<evidence type="ECO:0000256" key="1">
    <source>
        <dbReference type="ARBA" id="ARBA00004196"/>
    </source>
</evidence>
<evidence type="ECO:0000256" key="2">
    <source>
        <dbReference type="ARBA" id="ARBA00007639"/>
    </source>
</evidence>
<gene>
    <name evidence="5" type="ORF">EXM22_16565</name>
</gene>
<dbReference type="Pfam" id="PF13407">
    <property type="entry name" value="Peripla_BP_4"/>
    <property type="match status" value="1"/>
</dbReference>
<protein>
    <recommendedName>
        <fullName evidence="4">Periplasmic binding protein domain-containing protein</fullName>
    </recommendedName>
</protein>
<dbReference type="OrthoDB" id="9814427at2"/>
<dbReference type="Gene3D" id="3.40.50.2300">
    <property type="match status" value="2"/>
</dbReference>